<reference evidence="3" key="2">
    <citation type="submission" date="2015-01" db="EMBL/GenBank/DDBJ databases">
        <title>Evolutionary Origins and Diversification of the Mycorrhizal Mutualists.</title>
        <authorList>
            <consortium name="DOE Joint Genome Institute"/>
            <consortium name="Mycorrhizal Genomics Consortium"/>
            <person name="Kohler A."/>
            <person name="Kuo A."/>
            <person name="Nagy L.G."/>
            <person name="Floudas D."/>
            <person name="Copeland A."/>
            <person name="Barry K.W."/>
            <person name="Cichocki N."/>
            <person name="Veneault-Fourrey C."/>
            <person name="LaButti K."/>
            <person name="Lindquist E.A."/>
            <person name="Lipzen A."/>
            <person name="Lundell T."/>
            <person name="Morin E."/>
            <person name="Murat C."/>
            <person name="Riley R."/>
            <person name="Ohm R."/>
            <person name="Sun H."/>
            <person name="Tunlid A."/>
            <person name="Henrissat B."/>
            <person name="Grigoriev I.V."/>
            <person name="Hibbett D.S."/>
            <person name="Martin F."/>
        </authorList>
    </citation>
    <scope>NUCLEOTIDE SEQUENCE [LARGE SCALE GENOMIC DNA]</scope>
    <source>
        <strain evidence="3">441</strain>
    </source>
</reference>
<reference evidence="2 3" key="1">
    <citation type="submission" date="2014-04" db="EMBL/GenBank/DDBJ databases">
        <authorList>
            <consortium name="DOE Joint Genome Institute"/>
            <person name="Kuo A."/>
            <person name="Kohler A."/>
            <person name="Costa M.D."/>
            <person name="Nagy L.G."/>
            <person name="Floudas D."/>
            <person name="Copeland A."/>
            <person name="Barry K.W."/>
            <person name="Cichocki N."/>
            <person name="Veneault-Fourrey C."/>
            <person name="LaButti K."/>
            <person name="Lindquist E.A."/>
            <person name="Lipzen A."/>
            <person name="Lundell T."/>
            <person name="Morin E."/>
            <person name="Murat C."/>
            <person name="Sun H."/>
            <person name="Tunlid A."/>
            <person name="Henrissat B."/>
            <person name="Grigoriev I.V."/>
            <person name="Hibbett D.S."/>
            <person name="Martin F."/>
            <person name="Nordberg H.P."/>
            <person name="Cantor M.N."/>
            <person name="Hua S.X."/>
        </authorList>
    </citation>
    <scope>NUCLEOTIDE SEQUENCE [LARGE SCALE GENOMIC DNA]</scope>
    <source>
        <strain evidence="2 3">441</strain>
    </source>
</reference>
<feature type="region of interest" description="Disordered" evidence="1">
    <location>
        <begin position="182"/>
        <end position="221"/>
    </location>
</feature>
<name>A0A0C9ZEU5_9AGAM</name>
<gene>
    <name evidence="2" type="ORF">PISMIDRAFT_674173</name>
</gene>
<evidence type="ECO:0000313" key="3">
    <source>
        <dbReference type="Proteomes" id="UP000054018"/>
    </source>
</evidence>
<dbReference type="AlphaFoldDB" id="A0A0C9ZEU5"/>
<dbReference type="Proteomes" id="UP000054018">
    <property type="component" value="Unassembled WGS sequence"/>
</dbReference>
<feature type="compositionally biased region" description="Pro residues" evidence="1">
    <location>
        <begin position="143"/>
        <end position="152"/>
    </location>
</feature>
<sequence>MVYQGFDRFVVLSQVDESAWTIHIALKGPGGRWWRGTRSSQDILGIIGNSATPQALDTLAEKLSERFVNGELAIDDWSPEKGANIKLTLGPTSKNPVRVPLVELSPTEGAAYAAALLSEIALQAQPRRCRLNPPTFSATTSRLPPPRVPSPPKTLERKDVLNVSPSPAEALQKIQVLEAELAEAKAQKAKSKSPPLNSGTKSTVVTQAPKGASLANPHKKARKYQALEFASDEE</sequence>
<evidence type="ECO:0000256" key="1">
    <source>
        <dbReference type="SAM" id="MobiDB-lite"/>
    </source>
</evidence>
<proteinExistence type="predicted"/>
<accession>A0A0C9ZEU5</accession>
<evidence type="ECO:0000313" key="2">
    <source>
        <dbReference type="EMBL" id="KIK27871.1"/>
    </source>
</evidence>
<feature type="compositionally biased region" description="Polar residues" evidence="1">
    <location>
        <begin position="197"/>
        <end position="206"/>
    </location>
</feature>
<dbReference type="HOGENOM" id="CLU_070857_0_0_1"/>
<feature type="region of interest" description="Disordered" evidence="1">
    <location>
        <begin position="133"/>
        <end position="158"/>
    </location>
</feature>
<dbReference type="EMBL" id="KN833694">
    <property type="protein sequence ID" value="KIK27871.1"/>
    <property type="molecule type" value="Genomic_DNA"/>
</dbReference>
<protein>
    <submittedName>
        <fullName evidence="2">Uncharacterized protein</fullName>
    </submittedName>
</protein>
<keyword evidence="3" id="KW-1185">Reference proteome</keyword>
<dbReference type="OrthoDB" id="3164380at2759"/>
<organism evidence="2 3">
    <name type="scientific">Pisolithus microcarpus 441</name>
    <dbReference type="NCBI Taxonomy" id="765257"/>
    <lineage>
        <taxon>Eukaryota</taxon>
        <taxon>Fungi</taxon>
        <taxon>Dikarya</taxon>
        <taxon>Basidiomycota</taxon>
        <taxon>Agaricomycotina</taxon>
        <taxon>Agaricomycetes</taxon>
        <taxon>Agaricomycetidae</taxon>
        <taxon>Boletales</taxon>
        <taxon>Sclerodermatineae</taxon>
        <taxon>Pisolithaceae</taxon>
        <taxon>Pisolithus</taxon>
    </lineage>
</organism>